<feature type="compositionally biased region" description="Polar residues" evidence="1">
    <location>
        <begin position="113"/>
        <end position="127"/>
    </location>
</feature>
<dbReference type="AlphaFoldDB" id="A0A9J6CW54"/>
<reference evidence="2" key="2">
    <citation type="submission" date="2021-09" db="EMBL/GenBank/DDBJ databases">
        <authorList>
            <person name="Jia N."/>
            <person name="Wang J."/>
            <person name="Shi W."/>
            <person name="Du L."/>
            <person name="Sun Y."/>
            <person name="Zhan W."/>
            <person name="Jiang J."/>
            <person name="Wang Q."/>
            <person name="Zhang B."/>
            <person name="Ji P."/>
            <person name="Sakyi L.B."/>
            <person name="Cui X."/>
            <person name="Yuan T."/>
            <person name="Jiang B."/>
            <person name="Yang W."/>
            <person name="Lam T.T.-Y."/>
            <person name="Chang Q."/>
            <person name="Ding S."/>
            <person name="Wang X."/>
            <person name="Zhu J."/>
            <person name="Ruan X."/>
            <person name="Zhao L."/>
            <person name="Wei J."/>
            <person name="Que T."/>
            <person name="Du C."/>
            <person name="Cheng J."/>
            <person name="Dai P."/>
            <person name="Han X."/>
            <person name="Huang E."/>
            <person name="Gao Y."/>
            <person name="Liu J."/>
            <person name="Shao H."/>
            <person name="Ye R."/>
            <person name="Li L."/>
            <person name="Wei W."/>
            <person name="Wang X."/>
            <person name="Wang C."/>
            <person name="Huo Q."/>
            <person name="Li W."/>
            <person name="Guo W."/>
            <person name="Chen H."/>
            <person name="Chen S."/>
            <person name="Zhou L."/>
            <person name="Zhou L."/>
            <person name="Ni X."/>
            <person name="Tian J."/>
            <person name="Zhou Y."/>
            <person name="Sheng Y."/>
            <person name="Liu T."/>
            <person name="Pan Y."/>
            <person name="Xia L."/>
            <person name="Li J."/>
            <person name="Zhao F."/>
            <person name="Cao W."/>
        </authorList>
    </citation>
    <scope>NUCLEOTIDE SEQUENCE</scope>
    <source>
        <strain evidence="2">Rmic-2018</strain>
        <tissue evidence="2">Larvae</tissue>
    </source>
</reference>
<keyword evidence="3" id="KW-1185">Reference proteome</keyword>
<dbReference type="Proteomes" id="UP000821866">
    <property type="component" value="Unassembled WGS sequence"/>
</dbReference>
<name>A0A9J6CW54_RHIMP</name>
<evidence type="ECO:0000313" key="3">
    <source>
        <dbReference type="Proteomes" id="UP000821866"/>
    </source>
</evidence>
<protein>
    <submittedName>
        <fullName evidence="2">Uncharacterized protein</fullName>
    </submittedName>
</protein>
<sequence length="275" mass="30264">MTPETMEGSAHSPIQRKLTLQEFLELQTKRHLQSHETIVEYMYSKNAILNKAPYRLAEEERISLIISCIEDNTWANPLAAQLCGTVTELIDRAALIDARRRTTVCAENDKKPSSSTASRGQGSNQRVPAISSANLPKANPCSDFSGAPHPRPSLLVRASTAATSVTCPVIVESKKRQQRSEWTRIKRRGTIAATNRDYVPMQVNCFLHSTGGTLPIVSGTANNRRVRVCIDSGANLSIMSANALTDDIPTHAWVSHEKMKFSTAAYAQLSLQCLM</sequence>
<accession>A0A9J6CW54</accession>
<feature type="region of interest" description="Disordered" evidence="1">
    <location>
        <begin position="104"/>
        <end position="127"/>
    </location>
</feature>
<gene>
    <name evidence="2" type="ORF">HPB51_029008</name>
</gene>
<organism evidence="2 3">
    <name type="scientific">Rhipicephalus microplus</name>
    <name type="common">Cattle tick</name>
    <name type="synonym">Boophilus microplus</name>
    <dbReference type="NCBI Taxonomy" id="6941"/>
    <lineage>
        <taxon>Eukaryota</taxon>
        <taxon>Metazoa</taxon>
        <taxon>Ecdysozoa</taxon>
        <taxon>Arthropoda</taxon>
        <taxon>Chelicerata</taxon>
        <taxon>Arachnida</taxon>
        <taxon>Acari</taxon>
        <taxon>Parasitiformes</taxon>
        <taxon>Ixodida</taxon>
        <taxon>Ixodoidea</taxon>
        <taxon>Ixodidae</taxon>
        <taxon>Rhipicephalinae</taxon>
        <taxon>Rhipicephalus</taxon>
        <taxon>Boophilus</taxon>
    </lineage>
</organism>
<proteinExistence type="predicted"/>
<comment type="caution">
    <text evidence="2">The sequence shown here is derived from an EMBL/GenBank/DDBJ whole genome shotgun (WGS) entry which is preliminary data.</text>
</comment>
<reference evidence="2" key="1">
    <citation type="journal article" date="2020" name="Cell">
        <title>Large-Scale Comparative Analyses of Tick Genomes Elucidate Their Genetic Diversity and Vector Capacities.</title>
        <authorList>
            <consortium name="Tick Genome and Microbiome Consortium (TIGMIC)"/>
            <person name="Jia N."/>
            <person name="Wang J."/>
            <person name="Shi W."/>
            <person name="Du L."/>
            <person name="Sun Y."/>
            <person name="Zhan W."/>
            <person name="Jiang J.F."/>
            <person name="Wang Q."/>
            <person name="Zhang B."/>
            <person name="Ji P."/>
            <person name="Bell-Sakyi L."/>
            <person name="Cui X.M."/>
            <person name="Yuan T.T."/>
            <person name="Jiang B.G."/>
            <person name="Yang W.F."/>
            <person name="Lam T.T."/>
            <person name="Chang Q.C."/>
            <person name="Ding S.J."/>
            <person name="Wang X.J."/>
            <person name="Zhu J.G."/>
            <person name="Ruan X.D."/>
            <person name="Zhao L."/>
            <person name="Wei J.T."/>
            <person name="Ye R.Z."/>
            <person name="Que T.C."/>
            <person name="Du C.H."/>
            <person name="Zhou Y.H."/>
            <person name="Cheng J.X."/>
            <person name="Dai P.F."/>
            <person name="Guo W.B."/>
            <person name="Han X.H."/>
            <person name="Huang E.J."/>
            <person name="Li L.F."/>
            <person name="Wei W."/>
            <person name="Gao Y.C."/>
            <person name="Liu J.Z."/>
            <person name="Shao H.Z."/>
            <person name="Wang X."/>
            <person name="Wang C.C."/>
            <person name="Yang T.C."/>
            <person name="Huo Q.B."/>
            <person name="Li W."/>
            <person name="Chen H.Y."/>
            <person name="Chen S.E."/>
            <person name="Zhou L.G."/>
            <person name="Ni X.B."/>
            <person name="Tian J.H."/>
            <person name="Sheng Y."/>
            <person name="Liu T."/>
            <person name="Pan Y.S."/>
            <person name="Xia L.Y."/>
            <person name="Li J."/>
            <person name="Zhao F."/>
            <person name="Cao W.C."/>
        </authorList>
    </citation>
    <scope>NUCLEOTIDE SEQUENCE</scope>
    <source>
        <strain evidence="2">Rmic-2018</strain>
    </source>
</reference>
<dbReference type="EMBL" id="JABSTU010006128">
    <property type="protein sequence ID" value="KAH7934627.1"/>
    <property type="molecule type" value="Genomic_DNA"/>
</dbReference>
<evidence type="ECO:0000256" key="1">
    <source>
        <dbReference type="SAM" id="MobiDB-lite"/>
    </source>
</evidence>
<evidence type="ECO:0000313" key="2">
    <source>
        <dbReference type="EMBL" id="KAH7934627.1"/>
    </source>
</evidence>